<organism evidence="1">
    <name type="scientific">Streptomyces olivoviridis</name>
    <dbReference type="NCBI Taxonomy" id="67338"/>
    <lineage>
        <taxon>Bacteria</taxon>
        <taxon>Bacillati</taxon>
        <taxon>Actinomycetota</taxon>
        <taxon>Actinomycetes</taxon>
        <taxon>Kitasatosporales</taxon>
        <taxon>Streptomycetaceae</taxon>
        <taxon>Streptomyces</taxon>
    </lineage>
</organism>
<reference evidence="1" key="2">
    <citation type="submission" date="2019-03" db="EMBL/GenBank/DDBJ databases">
        <authorList>
            <person name="Ikeda H."/>
            <person name="Shin-ya K."/>
        </authorList>
    </citation>
    <scope>NUCLEOTIDE SEQUENCE</scope>
    <source>
        <strain evidence="1">NA05001</strain>
    </source>
</reference>
<dbReference type="EMBL" id="LC466032">
    <property type="protein sequence ID" value="BBI93402.1"/>
    <property type="molecule type" value="Genomic_DNA"/>
</dbReference>
<accession>A0A455VJD4</accession>
<name>A0A455VJD4_9ACTN</name>
<sequence>MGNVEVKIPVVMREDTVNAAKVVVFGPGPEASPRALSALDG</sequence>
<gene>
    <name evidence="1" type="primary">tvaB</name>
</gene>
<protein>
    <submittedName>
        <fullName evidence="1">Uncharacterized protein</fullName>
    </submittedName>
</protein>
<proteinExistence type="predicted"/>
<reference evidence="1" key="1">
    <citation type="journal article" date="2015" name="J. Antibiot.">
        <title>Novel thioviridamide derivative--JBIR-140: heterologous expression of the gene cluster for thioviridamide biosynthesis.</title>
        <authorList>
            <person name="Izumikawa M."/>
            <person name="Kozone I."/>
            <person name="Hashimoto J."/>
            <person name="Kagaya N."/>
            <person name="Takagi M."/>
            <person name="Koiwai H."/>
            <person name="Komatsu M."/>
            <person name="Fujie M."/>
            <person name="Satoh N."/>
            <person name="Ikeda H."/>
            <person name="Shin-ya K."/>
        </authorList>
    </citation>
    <scope>NUCLEOTIDE SEQUENCE</scope>
    <source>
        <strain evidence="1">NA05001</strain>
    </source>
</reference>
<evidence type="ECO:0000313" key="1">
    <source>
        <dbReference type="EMBL" id="BBI93402.1"/>
    </source>
</evidence>
<dbReference type="AlphaFoldDB" id="A0A455VJD4"/>